<dbReference type="AlphaFoldDB" id="A0AAE4C9F7"/>
<dbReference type="RefSeq" id="WP_310367732.1">
    <property type="nucleotide sequence ID" value="NZ_JAVDYB010000001.1"/>
</dbReference>
<dbReference type="EMBL" id="JAVDYB010000001">
    <property type="protein sequence ID" value="MDR7276013.1"/>
    <property type="molecule type" value="Genomic_DNA"/>
</dbReference>
<keyword evidence="1" id="KW-0472">Membrane</keyword>
<keyword evidence="3" id="KW-1185">Reference proteome</keyword>
<sequence>MRAVTMMRAIFVCGAVCPLLLLAGLCWAGATRDDYDQMRHGVSQLTLGDGGMMIRLLFAICGALLLAAVLMTGRRPVSGPVWQWRLLGVVAVGLVVAGVFPTDPALGYPPGAPEAISAAGAAHQVGGTMLFVGTIAAAVVAARNARRHGRLRWATVCVVVAWAVTGLAVAAGVVFRLMQRDVIGTGPAGLLELLSMACGLCWVSAAMLRDRSSWAYADGR</sequence>
<evidence type="ECO:0000313" key="3">
    <source>
        <dbReference type="Proteomes" id="UP001183643"/>
    </source>
</evidence>
<feature type="transmembrane region" description="Helical" evidence="1">
    <location>
        <begin position="190"/>
        <end position="208"/>
    </location>
</feature>
<dbReference type="Pfam" id="PF06197">
    <property type="entry name" value="DUF998"/>
    <property type="match status" value="1"/>
</dbReference>
<reference evidence="2" key="1">
    <citation type="submission" date="2023-07" db="EMBL/GenBank/DDBJ databases">
        <title>Sequencing the genomes of 1000 actinobacteria strains.</title>
        <authorList>
            <person name="Klenk H.-P."/>
        </authorList>
    </citation>
    <scope>NUCLEOTIDE SEQUENCE</scope>
    <source>
        <strain evidence="2">DSM 44707</strain>
    </source>
</reference>
<evidence type="ECO:0000256" key="1">
    <source>
        <dbReference type="SAM" id="Phobius"/>
    </source>
</evidence>
<proteinExistence type="predicted"/>
<keyword evidence="1" id="KW-1133">Transmembrane helix</keyword>
<accession>A0AAE4C9F7</accession>
<evidence type="ECO:0000313" key="2">
    <source>
        <dbReference type="EMBL" id="MDR7276013.1"/>
    </source>
</evidence>
<feature type="transmembrane region" description="Helical" evidence="1">
    <location>
        <begin position="121"/>
        <end position="141"/>
    </location>
</feature>
<feature type="transmembrane region" description="Helical" evidence="1">
    <location>
        <begin position="52"/>
        <end position="72"/>
    </location>
</feature>
<organism evidence="2 3">
    <name type="scientific">Catenuloplanes atrovinosus</name>
    <dbReference type="NCBI Taxonomy" id="137266"/>
    <lineage>
        <taxon>Bacteria</taxon>
        <taxon>Bacillati</taxon>
        <taxon>Actinomycetota</taxon>
        <taxon>Actinomycetes</taxon>
        <taxon>Micromonosporales</taxon>
        <taxon>Micromonosporaceae</taxon>
        <taxon>Catenuloplanes</taxon>
    </lineage>
</organism>
<comment type="caution">
    <text evidence="2">The sequence shown here is derived from an EMBL/GenBank/DDBJ whole genome shotgun (WGS) entry which is preliminary data.</text>
</comment>
<feature type="transmembrane region" description="Helical" evidence="1">
    <location>
        <begin position="84"/>
        <end position="101"/>
    </location>
</feature>
<dbReference type="Proteomes" id="UP001183643">
    <property type="component" value="Unassembled WGS sequence"/>
</dbReference>
<keyword evidence="1" id="KW-0812">Transmembrane</keyword>
<feature type="transmembrane region" description="Helical" evidence="1">
    <location>
        <begin position="153"/>
        <end position="178"/>
    </location>
</feature>
<dbReference type="InterPro" id="IPR009339">
    <property type="entry name" value="DUF998"/>
</dbReference>
<protein>
    <submittedName>
        <fullName evidence="2">Membrane protein</fullName>
    </submittedName>
</protein>
<gene>
    <name evidence="2" type="ORF">J2S41_002791</name>
</gene>
<name>A0AAE4C9F7_9ACTN</name>